<name>A0A817AVD6_BRANA</name>
<evidence type="ECO:0000313" key="1">
    <source>
        <dbReference type="EMBL" id="CAF2313299.1"/>
    </source>
</evidence>
<gene>
    <name evidence="1" type="ORF">DARMORV10_A10P04220.1</name>
</gene>
<dbReference type="AlphaFoldDB" id="A0A817AVD6"/>
<accession>A0A817AVD6</accession>
<organism evidence="1">
    <name type="scientific">Brassica napus</name>
    <name type="common">Rape</name>
    <dbReference type="NCBI Taxonomy" id="3708"/>
    <lineage>
        <taxon>Eukaryota</taxon>
        <taxon>Viridiplantae</taxon>
        <taxon>Streptophyta</taxon>
        <taxon>Embryophyta</taxon>
        <taxon>Tracheophyta</taxon>
        <taxon>Spermatophyta</taxon>
        <taxon>Magnoliopsida</taxon>
        <taxon>eudicotyledons</taxon>
        <taxon>Gunneridae</taxon>
        <taxon>Pentapetalae</taxon>
        <taxon>rosids</taxon>
        <taxon>malvids</taxon>
        <taxon>Brassicales</taxon>
        <taxon>Brassicaceae</taxon>
        <taxon>Brassiceae</taxon>
        <taxon>Brassica</taxon>
    </lineage>
</organism>
<dbReference type="EMBL" id="HG994364">
    <property type="protein sequence ID" value="CAF2313299.1"/>
    <property type="molecule type" value="Genomic_DNA"/>
</dbReference>
<sequence>MANLKFKKGFFVFLREAFNNGVNPLFVSIRVLLTGNGKPVGVKAHGTAKRMAFFPAVREETGIDRARTRREWSRGVCLRWKWRRRWWLSRSCGCY</sequence>
<proteinExistence type="predicted"/>
<protein>
    <submittedName>
        <fullName evidence="1">(rape) hypothetical protein</fullName>
    </submittedName>
</protein>
<reference evidence="1" key="1">
    <citation type="submission" date="2021-01" db="EMBL/GenBank/DDBJ databases">
        <authorList>
            <consortium name="Genoscope - CEA"/>
            <person name="William W."/>
        </authorList>
    </citation>
    <scope>NUCLEOTIDE SEQUENCE</scope>
</reference>
<dbReference type="Proteomes" id="UP001295469">
    <property type="component" value="Chromosome A10"/>
</dbReference>